<dbReference type="EMBL" id="JBHLWO010000002">
    <property type="protein sequence ID" value="MFC0319756.1"/>
    <property type="molecule type" value="Genomic_DNA"/>
</dbReference>
<dbReference type="EC" id="2.7.13.3" evidence="2"/>
<keyword evidence="6" id="KW-0418">Kinase</keyword>
<dbReference type="SUPFAM" id="SSF55874">
    <property type="entry name" value="ATPase domain of HSP90 chaperone/DNA topoisomerase II/histidine kinase"/>
    <property type="match status" value="1"/>
</dbReference>
<evidence type="ECO:0000256" key="4">
    <source>
        <dbReference type="SAM" id="Phobius"/>
    </source>
</evidence>
<sequence length="492" mass="56349">MLLQRIRFTVIIVSFALAGVFLLQGYWLYNSYQLSAEQFDKDILKLLQTLQQKHIQRDMKTLGIPLDSLRSGKRLIIGKGEKMNAFFQTFSDVTGRQPELPLLEPDDSTKGPFKLSVITQINAGKTDIKGRSKVQQTKIVNITDVFHDKSELQKLSGPLALEIDSLLHTHNIYTSYALKLSNISGRGQPYYTDSIRFEQFSRKITRLKFGILQPYFVDFSLDNNLLFIVKKMQWILLISIAIIGATAWAFLYMLRTIFQQKKMSDIKNDFFNNMTHEFKTPIATISLAVEALKNREVNSNSQRLSEYLTICQLELNRISSMVDKVLRMAAFEKNEVSLYFQTTNVLLLINKVISTMQPQLSRKNAVIHVNEGQELLPMLELDQDHIANVFYNLIENSLKYSRRLPVIKIDLRYEQAFVKISIEDNGIGIPTAYQDRVFDNFFRVPTGDLHDVKGFGMGLSYVASIVRMHHGEISVSSRLGEGSVFTICLPFK</sequence>
<dbReference type="PRINTS" id="PR00344">
    <property type="entry name" value="BCTRLSENSOR"/>
</dbReference>
<feature type="domain" description="Histidine kinase" evidence="5">
    <location>
        <begin position="273"/>
        <end position="492"/>
    </location>
</feature>
<dbReference type="InterPro" id="IPR004358">
    <property type="entry name" value="Sig_transdc_His_kin-like_C"/>
</dbReference>
<keyword evidence="4" id="KW-0472">Membrane</keyword>
<dbReference type="Proteomes" id="UP001589774">
    <property type="component" value="Unassembled WGS sequence"/>
</dbReference>
<dbReference type="Pfam" id="PF00512">
    <property type="entry name" value="HisKA"/>
    <property type="match status" value="1"/>
</dbReference>
<feature type="transmembrane region" description="Helical" evidence="4">
    <location>
        <begin position="7"/>
        <end position="29"/>
    </location>
</feature>
<comment type="caution">
    <text evidence="6">The sequence shown here is derived from an EMBL/GenBank/DDBJ whole genome shotgun (WGS) entry which is preliminary data.</text>
</comment>
<dbReference type="InterPro" id="IPR005467">
    <property type="entry name" value="His_kinase_dom"/>
</dbReference>
<keyword evidence="4" id="KW-1133">Transmembrane helix</keyword>
<feature type="transmembrane region" description="Helical" evidence="4">
    <location>
        <begin position="234"/>
        <end position="254"/>
    </location>
</feature>
<dbReference type="GO" id="GO:0016301">
    <property type="term" value="F:kinase activity"/>
    <property type="evidence" value="ECO:0007669"/>
    <property type="project" value="UniProtKB-KW"/>
</dbReference>
<name>A0ABV6HLI9_9SPHI</name>
<organism evidence="6 7">
    <name type="scientific">Olivibacter oleidegradans</name>
    <dbReference type="NCBI Taxonomy" id="760123"/>
    <lineage>
        <taxon>Bacteria</taxon>
        <taxon>Pseudomonadati</taxon>
        <taxon>Bacteroidota</taxon>
        <taxon>Sphingobacteriia</taxon>
        <taxon>Sphingobacteriales</taxon>
        <taxon>Sphingobacteriaceae</taxon>
        <taxon>Olivibacter</taxon>
    </lineage>
</organism>
<evidence type="ECO:0000313" key="7">
    <source>
        <dbReference type="Proteomes" id="UP001589774"/>
    </source>
</evidence>
<dbReference type="Gene3D" id="1.10.287.130">
    <property type="match status" value="1"/>
</dbReference>
<evidence type="ECO:0000259" key="5">
    <source>
        <dbReference type="PROSITE" id="PS50109"/>
    </source>
</evidence>
<dbReference type="InterPro" id="IPR036097">
    <property type="entry name" value="HisK_dim/P_sf"/>
</dbReference>
<accession>A0ABV6HLI9</accession>
<gene>
    <name evidence="6" type="ORF">ACFFI0_15650</name>
</gene>
<keyword evidence="3" id="KW-0597">Phosphoprotein</keyword>
<dbReference type="Pfam" id="PF02518">
    <property type="entry name" value="HATPase_c"/>
    <property type="match status" value="1"/>
</dbReference>
<keyword evidence="7" id="KW-1185">Reference proteome</keyword>
<evidence type="ECO:0000256" key="3">
    <source>
        <dbReference type="ARBA" id="ARBA00022553"/>
    </source>
</evidence>
<comment type="catalytic activity">
    <reaction evidence="1">
        <text>ATP + protein L-histidine = ADP + protein N-phospho-L-histidine.</text>
        <dbReference type="EC" id="2.7.13.3"/>
    </reaction>
</comment>
<proteinExistence type="predicted"/>
<dbReference type="PANTHER" id="PTHR43547:SF2">
    <property type="entry name" value="HYBRID SIGNAL TRANSDUCTION HISTIDINE KINASE C"/>
    <property type="match status" value="1"/>
</dbReference>
<dbReference type="InterPro" id="IPR003661">
    <property type="entry name" value="HisK_dim/P_dom"/>
</dbReference>
<dbReference type="InterPro" id="IPR036890">
    <property type="entry name" value="HATPase_C_sf"/>
</dbReference>
<dbReference type="Gene3D" id="3.30.565.10">
    <property type="entry name" value="Histidine kinase-like ATPase, C-terminal domain"/>
    <property type="match status" value="1"/>
</dbReference>
<dbReference type="SUPFAM" id="SSF47384">
    <property type="entry name" value="Homodimeric domain of signal transducing histidine kinase"/>
    <property type="match status" value="1"/>
</dbReference>
<reference evidence="6 7" key="1">
    <citation type="submission" date="2024-09" db="EMBL/GenBank/DDBJ databases">
        <authorList>
            <person name="Sun Q."/>
            <person name="Mori K."/>
        </authorList>
    </citation>
    <scope>NUCLEOTIDE SEQUENCE [LARGE SCALE GENOMIC DNA]</scope>
    <source>
        <strain evidence="6 7">CCM 7765</strain>
    </source>
</reference>
<evidence type="ECO:0000313" key="6">
    <source>
        <dbReference type="EMBL" id="MFC0319756.1"/>
    </source>
</evidence>
<dbReference type="RefSeq" id="WP_130855729.1">
    <property type="nucleotide sequence ID" value="NZ_JBHLWO010000002.1"/>
</dbReference>
<keyword evidence="6" id="KW-0808">Transferase</keyword>
<evidence type="ECO:0000256" key="1">
    <source>
        <dbReference type="ARBA" id="ARBA00000085"/>
    </source>
</evidence>
<dbReference type="CDD" id="cd00075">
    <property type="entry name" value="HATPase"/>
    <property type="match status" value="1"/>
</dbReference>
<dbReference type="PROSITE" id="PS50109">
    <property type="entry name" value="HIS_KIN"/>
    <property type="match status" value="1"/>
</dbReference>
<dbReference type="SMART" id="SM00388">
    <property type="entry name" value="HisKA"/>
    <property type="match status" value="1"/>
</dbReference>
<keyword evidence="4" id="KW-0812">Transmembrane</keyword>
<dbReference type="SMART" id="SM00387">
    <property type="entry name" value="HATPase_c"/>
    <property type="match status" value="1"/>
</dbReference>
<dbReference type="PANTHER" id="PTHR43547">
    <property type="entry name" value="TWO-COMPONENT HISTIDINE KINASE"/>
    <property type="match status" value="1"/>
</dbReference>
<dbReference type="CDD" id="cd00082">
    <property type="entry name" value="HisKA"/>
    <property type="match status" value="1"/>
</dbReference>
<protein>
    <recommendedName>
        <fullName evidence="2">histidine kinase</fullName>
        <ecNumber evidence="2">2.7.13.3</ecNumber>
    </recommendedName>
</protein>
<dbReference type="InterPro" id="IPR003594">
    <property type="entry name" value="HATPase_dom"/>
</dbReference>
<evidence type="ECO:0000256" key="2">
    <source>
        <dbReference type="ARBA" id="ARBA00012438"/>
    </source>
</evidence>